<feature type="non-terminal residue" evidence="4">
    <location>
        <position position="1118"/>
    </location>
</feature>
<dbReference type="SUPFAM" id="SSF50729">
    <property type="entry name" value="PH domain-like"/>
    <property type="match status" value="1"/>
</dbReference>
<feature type="compositionally biased region" description="Low complexity" evidence="2">
    <location>
        <begin position="450"/>
        <end position="464"/>
    </location>
</feature>
<dbReference type="EMBL" id="QNGE01005930">
    <property type="protein sequence ID" value="KAA3671721.1"/>
    <property type="molecule type" value="Genomic_DNA"/>
</dbReference>
<feature type="compositionally biased region" description="Polar residues" evidence="2">
    <location>
        <begin position="509"/>
        <end position="524"/>
    </location>
</feature>
<dbReference type="InterPro" id="IPR000651">
    <property type="entry name" value="Ras-like_Gua-exchang_fac_N"/>
</dbReference>
<keyword evidence="5" id="KW-1185">Reference proteome</keyword>
<evidence type="ECO:0000256" key="2">
    <source>
        <dbReference type="SAM" id="MobiDB-lite"/>
    </source>
</evidence>
<dbReference type="Gene3D" id="2.30.29.30">
    <property type="entry name" value="Pleckstrin-homology domain (PH domain)/Phosphotyrosine-binding domain (PTB)"/>
    <property type="match status" value="1"/>
</dbReference>
<accession>A0A5J4N828</accession>
<dbReference type="Gene3D" id="1.20.870.10">
    <property type="entry name" value="Son of sevenless (SoS) protein Chain: S domain 1"/>
    <property type="match status" value="1"/>
</dbReference>
<feature type="region of interest" description="Disordered" evidence="2">
    <location>
        <begin position="490"/>
        <end position="627"/>
    </location>
</feature>
<dbReference type="PROSITE" id="PS50212">
    <property type="entry name" value="RASGEF_NTER"/>
    <property type="match status" value="1"/>
</dbReference>
<feature type="domain" description="N-terminal Ras-GEF" evidence="3">
    <location>
        <begin position="1086"/>
        <end position="1118"/>
    </location>
</feature>
<name>A0A5J4N828_9TREM</name>
<feature type="region of interest" description="Disordered" evidence="2">
    <location>
        <begin position="896"/>
        <end position="919"/>
    </location>
</feature>
<dbReference type="InterPro" id="IPR011993">
    <property type="entry name" value="PH-like_dom_sf"/>
</dbReference>
<proteinExistence type="predicted"/>
<keyword evidence="1" id="KW-0344">Guanine-nucleotide releasing factor</keyword>
<evidence type="ECO:0000313" key="5">
    <source>
        <dbReference type="Proteomes" id="UP000324629"/>
    </source>
</evidence>
<evidence type="ECO:0000313" key="4">
    <source>
        <dbReference type="EMBL" id="KAA3671721.1"/>
    </source>
</evidence>
<gene>
    <name evidence="4" type="ORF">DEA37_0013561</name>
</gene>
<organism evidence="4 5">
    <name type="scientific">Paragonimus westermani</name>
    <dbReference type="NCBI Taxonomy" id="34504"/>
    <lineage>
        <taxon>Eukaryota</taxon>
        <taxon>Metazoa</taxon>
        <taxon>Spiralia</taxon>
        <taxon>Lophotrochozoa</taxon>
        <taxon>Platyhelminthes</taxon>
        <taxon>Trematoda</taxon>
        <taxon>Digenea</taxon>
        <taxon>Plagiorchiida</taxon>
        <taxon>Troglotremata</taxon>
        <taxon>Troglotrematidae</taxon>
        <taxon>Paragonimus</taxon>
    </lineage>
</organism>
<feature type="compositionally biased region" description="Basic residues" evidence="2">
    <location>
        <begin position="552"/>
        <end position="561"/>
    </location>
</feature>
<dbReference type="SUPFAM" id="SSF48366">
    <property type="entry name" value="Ras GEF"/>
    <property type="match status" value="1"/>
</dbReference>
<comment type="caution">
    <text evidence="4">The sequence shown here is derived from an EMBL/GenBank/DDBJ whole genome shotgun (WGS) entry which is preliminary data.</text>
</comment>
<protein>
    <recommendedName>
        <fullName evidence="3">N-terminal Ras-GEF domain-containing protein</fullName>
    </recommendedName>
</protein>
<reference evidence="4 5" key="1">
    <citation type="journal article" date="2019" name="Gigascience">
        <title>Whole-genome sequence of the oriental lung fluke Paragonimus westermani.</title>
        <authorList>
            <person name="Oey H."/>
            <person name="Zakrzewski M."/>
            <person name="Narain K."/>
            <person name="Devi K.R."/>
            <person name="Agatsuma T."/>
            <person name="Nawaratna S."/>
            <person name="Gobert G.N."/>
            <person name="Jones M.K."/>
            <person name="Ragan M.A."/>
            <person name="McManus D.P."/>
            <person name="Krause L."/>
        </authorList>
    </citation>
    <scope>NUCLEOTIDE SEQUENCE [LARGE SCALE GENOMIC DNA]</scope>
    <source>
        <strain evidence="4 5">IND2009</strain>
    </source>
</reference>
<evidence type="ECO:0000259" key="3">
    <source>
        <dbReference type="PROSITE" id="PS50212"/>
    </source>
</evidence>
<dbReference type="InterPro" id="IPR023578">
    <property type="entry name" value="Ras_GEF_dom_sf"/>
</dbReference>
<dbReference type="GO" id="GO:0046982">
    <property type="term" value="F:protein heterodimerization activity"/>
    <property type="evidence" value="ECO:0007669"/>
    <property type="project" value="InterPro"/>
</dbReference>
<evidence type="ECO:0000256" key="1">
    <source>
        <dbReference type="PROSITE-ProRule" id="PRU00135"/>
    </source>
</evidence>
<feature type="region of interest" description="Disordered" evidence="2">
    <location>
        <begin position="439"/>
        <end position="468"/>
    </location>
</feature>
<dbReference type="GO" id="GO:0005085">
    <property type="term" value="F:guanyl-nucleotide exchange factor activity"/>
    <property type="evidence" value="ECO:0007669"/>
    <property type="project" value="UniProtKB-KW"/>
</dbReference>
<feature type="compositionally biased region" description="Basic and acidic residues" evidence="2">
    <location>
        <begin position="610"/>
        <end position="623"/>
    </location>
</feature>
<dbReference type="Proteomes" id="UP000324629">
    <property type="component" value="Unassembled WGS sequence"/>
</dbReference>
<dbReference type="AlphaFoldDB" id="A0A5J4N828"/>
<dbReference type="InterPro" id="IPR009072">
    <property type="entry name" value="Histone-fold"/>
</dbReference>
<sequence length="1118" mass="121440">MFLKGILVFSGILIYLCFHCSRFREVMVSKTSMSCNQSSSSTVGSIDRMLHNGLLDAACQKLHELHCQKAGKANLRLDSAARAYIVDYTASIIKNLCDPFVPLSVSDVIDRIHYSFPPKLKPPDPLLEEMRVLVDKGKKKTSYIPADKILSCLKTICPRIETSVSLFITHLIEYILGQIIQVSVSPTNFRFLPFQWAVNYETKLDSGLIEETDILQISSLFGTPKFSKASVCQSLPFLQRQSTDYIGHARELQFFLRTCVEHLGIVVRVFGDPIADELSQLRLAAQSTFIGGSSGCELAMAAVNLLQSAQAAQQVFSRAADLYSHMTLLSECVEDVFEGQSHLLGTCLIEPAEDETFHSFAYYSEALSTSDCRNWTSLLAETPCLIRALNTDYQTILRTVLEKSVRYSVTVFTQASSRRLADLETRYSDPHACSMCTSGTGSDSGGGVGSNAVSSSGTSYSNSSHLADSPQSLPALSGLLARVHTSGTCTCSVRTGSNADPPGGIPMPVSSSGGSHNSRHTASPSRHAFVAASNPSRTSALRLPMATTMPLRKQRKQRVSRRSVSGSPSPPANFLDIKVNDPGMSTSSSSSSALNEGGSKSGLDSGSHSYEPRHGFAESDEHSPSSLSLKELQARLMELFPSQTNSGTGPTSCSHMVIAFRYLLPQLLQLPMLQLLYLFEIIEALHLHAKEEAECAILKDVLSMLSKTRLSIQNSMSSTQDWVKSMAPRLANFLKTPLSRSVLSPEALQQLEELVQSVRRTLHPSADRSISVSEFILDGLVQTRTEGNRSRRSDRIAYLFNNWLLLCKKQRRVLLGNVVSSTGSSTHSSLKVKKRISLEQFHLIDSGIEVTDNNGKITQFASLVVIDPSLVVELNDVLFTFDLEYWEVPRRGSLLPDSQPTGTSLGSGPSVVGDSQSLHSTRSAHTVIPTLCSSPPNSTCSQVGSVLSISTLTSTNTLVSSPGALSHGVQASTTGEPDGAVSTGFTPMMPTAGAAAAAACVAVLGALSATPTQRVTFLFSSQADKADWMAALVYLQLGRLFKRYLRDLPRQEVPLVLPSPSVYRFAAPDSITNIIFDSDIPDSSVEIPVIRAATVLKLIERMTYHAYFDSKTVGVFLM</sequence>
<dbReference type="Gene3D" id="1.10.20.10">
    <property type="entry name" value="Histone, subunit A"/>
    <property type="match status" value="1"/>
</dbReference>